<reference evidence="1" key="2">
    <citation type="journal article" date="2015" name="Fish Shellfish Immunol.">
        <title>Early steps in the European eel (Anguilla anguilla)-Vibrio vulnificus interaction in the gills: Role of the RtxA13 toxin.</title>
        <authorList>
            <person name="Callol A."/>
            <person name="Pajuelo D."/>
            <person name="Ebbesson L."/>
            <person name="Teles M."/>
            <person name="MacKenzie S."/>
            <person name="Amaro C."/>
        </authorList>
    </citation>
    <scope>NUCLEOTIDE SEQUENCE</scope>
</reference>
<organism evidence="1">
    <name type="scientific">Anguilla anguilla</name>
    <name type="common">European freshwater eel</name>
    <name type="synonym">Muraena anguilla</name>
    <dbReference type="NCBI Taxonomy" id="7936"/>
    <lineage>
        <taxon>Eukaryota</taxon>
        <taxon>Metazoa</taxon>
        <taxon>Chordata</taxon>
        <taxon>Craniata</taxon>
        <taxon>Vertebrata</taxon>
        <taxon>Euteleostomi</taxon>
        <taxon>Actinopterygii</taxon>
        <taxon>Neopterygii</taxon>
        <taxon>Teleostei</taxon>
        <taxon>Anguilliformes</taxon>
        <taxon>Anguillidae</taxon>
        <taxon>Anguilla</taxon>
    </lineage>
</organism>
<reference evidence="1" key="1">
    <citation type="submission" date="2014-11" db="EMBL/GenBank/DDBJ databases">
        <authorList>
            <person name="Amaro Gonzalez C."/>
        </authorList>
    </citation>
    <scope>NUCLEOTIDE SEQUENCE</scope>
</reference>
<dbReference type="EMBL" id="GBXM01035270">
    <property type="protein sequence ID" value="JAH73307.1"/>
    <property type="molecule type" value="Transcribed_RNA"/>
</dbReference>
<dbReference type="AlphaFoldDB" id="A0A0E9V5K0"/>
<accession>A0A0E9V5K0</accession>
<sequence length="26" mass="2919">MNQLEQLISQLNSPGVLGLNRVLILR</sequence>
<protein>
    <submittedName>
        <fullName evidence="1">Uncharacterized protein</fullName>
    </submittedName>
</protein>
<proteinExistence type="predicted"/>
<evidence type="ECO:0000313" key="1">
    <source>
        <dbReference type="EMBL" id="JAH73307.1"/>
    </source>
</evidence>
<name>A0A0E9V5K0_ANGAN</name>